<feature type="compositionally biased region" description="Basic and acidic residues" evidence="1">
    <location>
        <begin position="57"/>
        <end position="68"/>
    </location>
</feature>
<dbReference type="EnsemblFungi" id="EJT81532">
    <property type="protein sequence ID" value="EJT81532"/>
    <property type="gene ID" value="GGTG_01510"/>
</dbReference>
<gene>
    <name evidence="3" type="primary">20341968</name>
    <name evidence="2" type="ORF">GGTG_01510</name>
</gene>
<organism evidence="2">
    <name type="scientific">Gaeumannomyces tritici (strain R3-111a-1)</name>
    <name type="common">Wheat and barley take-all root rot fungus</name>
    <name type="synonym">Gaeumannomyces graminis var. tritici</name>
    <dbReference type="NCBI Taxonomy" id="644352"/>
    <lineage>
        <taxon>Eukaryota</taxon>
        <taxon>Fungi</taxon>
        <taxon>Dikarya</taxon>
        <taxon>Ascomycota</taxon>
        <taxon>Pezizomycotina</taxon>
        <taxon>Sordariomycetes</taxon>
        <taxon>Sordariomycetidae</taxon>
        <taxon>Magnaporthales</taxon>
        <taxon>Magnaporthaceae</taxon>
        <taxon>Gaeumannomyces</taxon>
    </lineage>
</organism>
<reference evidence="3" key="5">
    <citation type="submission" date="2018-04" db="UniProtKB">
        <authorList>
            <consortium name="EnsemblFungi"/>
        </authorList>
    </citation>
    <scope>IDENTIFICATION</scope>
    <source>
        <strain evidence="3">R3-111a-1</strain>
    </source>
</reference>
<feature type="compositionally biased region" description="Polar residues" evidence="1">
    <location>
        <begin position="1"/>
        <end position="23"/>
    </location>
</feature>
<reference evidence="2" key="3">
    <citation type="submission" date="2010-09" db="EMBL/GenBank/DDBJ databases">
        <title>Annotation of Gaeumannomyces graminis var. tritici R3-111a-1.</title>
        <authorList>
            <consortium name="The Broad Institute Genome Sequencing Platform"/>
            <person name="Ma L.-J."/>
            <person name="Dead R."/>
            <person name="Young S.K."/>
            <person name="Zeng Q."/>
            <person name="Gargeya S."/>
            <person name="Fitzgerald M."/>
            <person name="Haas B."/>
            <person name="Abouelleil A."/>
            <person name="Alvarado L."/>
            <person name="Arachchi H.M."/>
            <person name="Berlin A."/>
            <person name="Brown A."/>
            <person name="Chapman S.B."/>
            <person name="Chen Z."/>
            <person name="Dunbar C."/>
            <person name="Freedman E."/>
            <person name="Gearin G."/>
            <person name="Gellesch M."/>
            <person name="Goldberg J."/>
            <person name="Griggs A."/>
            <person name="Gujja S."/>
            <person name="Heiman D."/>
            <person name="Howarth C."/>
            <person name="Larson L."/>
            <person name="Lui A."/>
            <person name="MacDonald P.J.P."/>
            <person name="Mehta T."/>
            <person name="Montmayeur A."/>
            <person name="Murphy C."/>
            <person name="Neiman D."/>
            <person name="Pearson M."/>
            <person name="Priest M."/>
            <person name="Roberts A."/>
            <person name="Saif S."/>
            <person name="Shea T."/>
            <person name="Shenoy N."/>
            <person name="Sisk P."/>
            <person name="Stolte C."/>
            <person name="Sykes S."/>
            <person name="Yandava C."/>
            <person name="Wortman J."/>
            <person name="Nusbaum C."/>
            <person name="Birren B."/>
        </authorList>
    </citation>
    <scope>NUCLEOTIDE SEQUENCE</scope>
    <source>
        <strain evidence="2">R3-111a-1</strain>
    </source>
</reference>
<feature type="compositionally biased region" description="Polar residues" evidence="1">
    <location>
        <begin position="37"/>
        <end position="50"/>
    </location>
</feature>
<protein>
    <submittedName>
        <fullName evidence="2 3">Uncharacterized protein</fullName>
    </submittedName>
</protein>
<reference evidence="3" key="4">
    <citation type="journal article" date="2015" name="G3 (Bethesda)">
        <title>Genome sequences of three phytopathogenic species of the Magnaporthaceae family of fungi.</title>
        <authorList>
            <person name="Okagaki L.H."/>
            <person name="Nunes C.C."/>
            <person name="Sailsbery J."/>
            <person name="Clay B."/>
            <person name="Brown D."/>
            <person name="John T."/>
            <person name="Oh Y."/>
            <person name="Young N."/>
            <person name="Fitzgerald M."/>
            <person name="Haas B.J."/>
            <person name="Zeng Q."/>
            <person name="Young S."/>
            <person name="Adiconis X."/>
            <person name="Fan L."/>
            <person name="Levin J.Z."/>
            <person name="Mitchell T.K."/>
            <person name="Okubara P.A."/>
            <person name="Farman M.L."/>
            <person name="Kohn L.M."/>
            <person name="Birren B."/>
            <person name="Ma L.-J."/>
            <person name="Dean R.A."/>
        </authorList>
    </citation>
    <scope>NUCLEOTIDE SEQUENCE</scope>
    <source>
        <strain evidence="3">R3-111a-1</strain>
    </source>
</reference>
<dbReference type="Proteomes" id="UP000006039">
    <property type="component" value="Unassembled WGS sequence"/>
</dbReference>
<reference evidence="4" key="1">
    <citation type="submission" date="2010-07" db="EMBL/GenBank/DDBJ databases">
        <title>The genome sequence of Gaeumannomyces graminis var. tritici strain R3-111a-1.</title>
        <authorList>
            <consortium name="The Broad Institute Genome Sequencing Platform"/>
            <person name="Ma L.-J."/>
            <person name="Dead R."/>
            <person name="Young S."/>
            <person name="Zeng Q."/>
            <person name="Koehrsen M."/>
            <person name="Alvarado L."/>
            <person name="Berlin A."/>
            <person name="Chapman S.B."/>
            <person name="Chen Z."/>
            <person name="Freedman E."/>
            <person name="Gellesch M."/>
            <person name="Goldberg J."/>
            <person name="Griggs A."/>
            <person name="Gujja S."/>
            <person name="Heilman E.R."/>
            <person name="Heiman D."/>
            <person name="Hepburn T."/>
            <person name="Howarth C."/>
            <person name="Jen D."/>
            <person name="Larson L."/>
            <person name="Mehta T."/>
            <person name="Neiman D."/>
            <person name="Pearson M."/>
            <person name="Roberts A."/>
            <person name="Saif S."/>
            <person name="Shea T."/>
            <person name="Shenoy N."/>
            <person name="Sisk P."/>
            <person name="Stolte C."/>
            <person name="Sykes S."/>
            <person name="Walk T."/>
            <person name="White J."/>
            <person name="Yandava C."/>
            <person name="Haas B."/>
            <person name="Nusbaum C."/>
            <person name="Birren B."/>
        </authorList>
    </citation>
    <scope>NUCLEOTIDE SEQUENCE [LARGE SCALE GENOMIC DNA]</scope>
    <source>
        <strain evidence="4">R3-111a-1</strain>
    </source>
</reference>
<dbReference type="EMBL" id="GL385395">
    <property type="protein sequence ID" value="EJT81532.1"/>
    <property type="molecule type" value="Genomic_DNA"/>
</dbReference>
<evidence type="ECO:0000313" key="2">
    <source>
        <dbReference type="EMBL" id="EJT81532.1"/>
    </source>
</evidence>
<name>J3NJT0_GAET3</name>
<reference evidence="2" key="2">
    <citation type="submission" date="2010-07" db="EMBL/GenBank/DDBJ databases">
        <authorList>
            <consortium name="The Broad Institute Genome Sequencing Platform"/>
            <consortium name="Broad Institute Genome Sequencing Center for Infectious Disease"/>
            <person name="Ma L.-J."/>
            <person name="Dead R."/>
            <person name="Young S."/>
            <person name="Zeng Q."/>
            <person name="Koehrsen M."/>
            <person name="Alvarado L."/>
            <person name="Berlin A."/>
            <person name="Chapman S.B."/>
            <person name="Chen Z."/>
            <person name="Freedman E."/>
            <person name="Gellesch M."/>
            <person name="Goldberg J."/>
            <person name="Griggs A."/>
            <person name="Gujja S."/>
            <person name="Heilman E.R."/>
            <person name="Heiman D."/>
            <person name="Hepburn T."/>
            <person name="Howarth C."/>
            <person name="Jen D."/>
            <person name="Larson L."/>
            <person name="Mehta T."/>
            <person name="Neiman D."/>
            <person name="Pearson M."/>
            <person name="Roberts A."/>
            <person name="Saif S."/>
            <person name="Shea T."/>
            <person name="Shenoy N."/>
            <person name="Sisk P."/>
            <person name="Stolte C."/>
            <person name="Sykes S."/>
            <person name="Walk T."/>
            <person name="White J."/>
            <person name="Yandava C."/>
            <person name="Haas B."/>
            <person name="Nusbaum C."/>
            <person name="Birren B."/>
        </authorList>
    </citation>
    <scope>NUCLEOTIDE SEQUENCE</scope>
    <source>
        <strain evidence="2">R3-111a-1</strain>
    </source>
</reference>
<evidence type="ECO:0000313" key="4">
    <source>
        <dbReference type="Proteomes" id="UP000006039"/>
    </source>
</evidence>
<sequence>MHPSQVDTGSQGRSCESARQPNLTDRRIESPKAFLATCQQSPSRARQRQIQAGREGQVTRKCGEERAGSVRLSLRTSPVQPPTPNAPQGRLADEPSIMADGIPRGGAWLMHQPSAMARSSVADAAMARPWLPY</sequence>
<dbReference type="AlphaFoldDB" id="J3NJT0"/>
<dbReference type="RefSeq" id="XP_009217541.1">
    <property type="nucleotide sequence ID" value="XM_009219277.1"/>
</dbReference>
<dbReference type="GeneID" id="20341968"/>
<evidence type="ECO:0000256" key="1">
    <source>
        <dbReference type="SAM" id="MobiDB-lite"/>
    </source>
</evidence>
<feature type="region of interest" description="Disordered" evidence="1">
    <location>
        <begin position="1"/>
        <end position="105"/>
    </location>
</feature>
<proteinExistence type="predicted"/>
<keyword evidence="4" id="KW-1185">Reference proteome</keyword>
<dbReference type="HOGENOM" id="CLU_1906858_0_0_1"/>
<accession>J3NJT0</accession>
<dbReference type="VEuPathDB" id="FungiDB:GGTG_01510"/>
<evidence type="ECO:0000313" key="3">
    <source>
        <dbReference type="EnsemblFungi" id="EJT81532"/>
    </source>
</evidence>